<accession>A0A7C3WK63</accession>
<dbReference type="EMBL" id="DTIB01000091">
    <property type="protein sequence ID" value="HGB25419.1"/>
    <property type="molecule type" value="Genomic_DNA"/>
</dbReference>
<comment type="caution">
    <text evidence="1">The sequence shown here is derived from an EMBL/GenBank/DDBJ whole genome shotgun (WGS) entry which is preliminary data.</text>
</comment>
<name>A0A7C3WK63_THEPE</name>
<organism evidence="1">
    <name type="scientific">Thermofilum pendens</name>
    <dbReference type="NCBI Taxonomy" id="2269"/>
    <lineage>
        <taxon>Archaea</taxon>
        <taxon>Thermoproteota</taxon>
        <taxon>Thermoprotei</taxon>
        <taxon>Thermofilales</taxon>
        <taxon>Thermofilaceae</taxon>
        <taxon>Thermofilum</taxon>
    </lineage>
</organism>
<reference evidence="1" key="1">
    <citation type="journal article" date="2020" name="mSystems">
        <title>Genome- and Community-Level Interaction Insights into Carbon Utilization and Element Cycling Functions of Hydrothermarchaeota in Hydrothermal Sediment.</title>
        <authorList>
            <person name="Zhou Z."/>
            <person name="Liu Y."/>
            <person name="Xu W."/>
            <person name="Pan J."/>
            <person name="Luo Z.H."/>
            <person name="Li M."/>
        </authorList>
    </citation>
    <scope>NUCLEOTIDE SEQUENCE [LARGE SCALE GENOMIC DNA]</scope>
    <source>
        <strain evidence="1">SpSt-8</strain>
    </source>
</reference>
<evidence type="ECO:0008006" key="2">
    <source>
        <dbReference type="Google" id="ProtNLM"/>
    </source>
</evidence>
<protein>
    <recommendedName>
        <fullName evidence="2">Cren protein</fullName>
    </recommendedName>
</protein>
<gene>
    <name evidence="1" type="ORF">ENV88_05225</name>
</gene>
<dbReference type="AlphaFoldDB" id="A0A7C3WK63"/>
<proteinExistence type="predicted"/>
<sequence length="126" mass="13872">MAGVKMIRLKSIRDLVHVLGASQVPLVHHIQVDSSHVYFVPIVISSDSSVVYYYASETSLDGSFLLFDSFTGEVSISKSWVSDSKYMLVPIVEVDSQNIIPEKLLLRELSASKRNLRGGTASSTQP</sequence>
<evidence type="ECO:0000313" key="1">
    <source>
        <dbReference type="EMBL" id="HGB25419.1"/>
    </source>
</evidence>